<dbReference type="EMBL" id="JASKHM010000014">
    <property type="protein sequence ID" value="MEQ4485193.1"/>
    <property type="molecule type" value="Genomic_DNA"/>
</dbReference>
<reference evidence="1 2" key="1">
    <citation type="journal article" date="2023" name="Genome Announc.">
        <title>Pan-Genome Analyses of the Genus Cohnella and Proposal of the Novel Species Cohnella silvisoli sp. nov., Isolated from Forest Soil.</title>
        <authorList>
            <person name="Wang C."/>
            <person name="Mao L."/>
            <person name="Bao G."/>
            <person name="Zhu H."/>
        </authorList>
    </citation>
    <scope>NUCLEOTIDE SEQUENCE [LARGE SCALE GENOMIC DNA]</scope>
    <source>
        <strain evidence="1 2">NL03-T5-1</strain>
    </source>
</reference>
<keyword evidence="2" id="KW-1185">Reference proteome</keyword>
<comment type="caution">
    <text evidence="1">The sequence shown here is derived from an EMBL/GenBank/DDBJ whole genome shotgun (WGS) entry which is preliminary data.</text>
</comment>
<proteinExistence type="predicted"/>
<evidence type="ECO:0000313" key="2">
    <source>
        <dbReference type="Proteomes" id="UP001493487"/>
    </source>
</evidence>
<sequence>MEKYINKVEIVGFLRIQRNLAISLNQNKMSMAYEYVLNKVKQGEFTEIYSEEPSYTGDCLEQLVKKLTLLCAEDELFLNQLQHIEMKNAFRSPEMQYESWNDLARLVKTMPIDRLALLLSEQSQAVSFSEGERAEIRRALVKNRNNINEFIVSNKTSDADKTEAVAWLVDNTNAYAKLWPDSVY</sequence>
<dbReference type="Proteomes" id="UP001493487">
    <property type="component" value="Unassembled WGS sequence"/>
</dbReference>
<accession>A0ABV1KYR9</accession>
<evidence type="ECO:0000313" key="1">
    <source>
        <dbReference type="EMBL" id="MEQ4485193.1"/>
    </source>
</evidence>
<dbReference type="RefSeq" id="WP_232187373.1">
    <property type="nucleotide sequence ID" value="NZ_JAIOAP010000012.1"/>
</dbReference>
<gene>
    <name evidence="1" type="ORF">QJS35_22660</name>
</gene>
<protein>
    <submittedName>
        <fullName evidence="1">Uncharacterized protein</fullName>
    </submittedName>
</protein>
<organism evidence="1 2">
    <name type="scientific">Cohnella silvisoli</name>
    <dbReference type="NCBI Taxonomy" id="2873699"/>
    <lineage>
        <taxon>Bacteria</taxon>
        <taxon>Bacillati</taxon>
        <taxon>Bacillota</taxon>
        <taxon>Bacilli</taxon>
        <taxon>Bacillales</taxon>
        <taxon>Paenibacillaceae</taxon>
        <taxon>Cohnella</taxon>
    </lineage>
</organism>
<name>A0ABV1KYR9_9BACL</name>